<evidence type="ECO:0000313" key="3">
    <source>
        <dbReference type="EMBL" id="SEG40328.1"/>
    </source>
</evidence>
<dbReference type="Proteomes" id="UP000296733">
    <property type="component" value="Chromosome"/>
</dbReference>
<accession>A0A1H5ZV09</accession>
<feature type="coiled-coil region" evidence="1">
    <location>
        <begin position="34"/>
        <end position="89"/>
    </location>
</feature>
<keyword evidence="4" id="KW-1185">Reference proteome</keyword>
<reference evidence="3 4" key="1">
    <citation type="submission" date="2016-10" db="EMBL/GenBank/DDBJ databases">
        <authorList>
            <person name="de Groot N.N."/>
        </authorList>
    </citation>
    <scope>NUCLEOTIDE SEQUENCE [LARGE SCALE GENOMIC DNA]</scope>
    <source>
        <strain evidence="3 4">CGMCC 1.10331</strain>
    </source>
</reference>
<proteinExistence type="predicted"/>
<dbReference type="RefSeq" id="WP_103991880.1">
    <property type="nucleotide sequence ID" value="NZ_CP031311.1"/>
</dbReference>
<evidence type="ECO:0000313" key="5">
    <source>
        <dbReference type="Proteomes" id="UP000296733"/>
    </source>
</evidence>
<dbReference type="Gene3D" id="1.10.287.1490">
    <property type="match status" value="1"/>
</dbReference>
<dbReference type="SUPFAM" id="SSF57997">
    <property type="entry name" value="Tropomyosin"/>
    <property type="match status" value="1"/>
</dbReference>
<name>A0A1H5ZV09_9EURY</name>
<sequence length="118" mass="12882">MTYVGRRLNLALVAALLVLAAGTVGATVLFQSGVSEVEAQNEQLRSQNEQLREDLRSARDRIDSLESQVSGLESELAAANETLSAVRSERDGYREGLSEVCEQLREENGSVPEECENV</sequence>
<keyword evidence="1" id="KW-0175">Coiled coil</keyword>
<reference evidence="2 5" key="2">
    <citation type="journal article" date="2019" name="Nat. Commun.">
        <title>A new type of DNA phosphorothioation-based antiviral system in archaea.</title>
        <authorList>
            <person name="Xiong L."/>
            <person name="Liu S."/>
            <person name="Chen S."/>
            <person name="Xiao Y."/>
            <person name="Zhu B."/>
            <person name="Gao Y."/>
            <person name="Zhang Y."/>
            <person name="Chen B."/>
            <person name="Luo J."/>
            <person name="Deng Z."/>
            <person name="Chen X."/>
            <person name="Wang L."/>
            <person name="Chen S."/>
        </authorList>
    </citation>
    <scope>NUCLEOTIDE SEQUENCE [LARGE SCALE GENOMIC DNA]</scope>
    <source>
        <strain evidence="2 5">CGMCC 1.10331</strain>
    </source>
</reference>
<dbReference type="Proteomes" id="UP000236740">
    <property type="component" value="Unassembled WGS sequence"/>
</dbReference>
<gene>
    <name evidence="2" type="ORF">DV707_09755</name>
    <name evidence="3" type="ORF">SAMN04488133_2206</name>
</gene>
<protein>
    <submittedName>
        <fullName evidence="3">Uncharacterized protein</fullName>
    </submittedName>
</protein>
<dbReference type="EMBL" id="FNVN01000002">
    <property type="protein sequence ID" value="SEG40328.1"/>
    <property type="molecule type" value="Genomic_DNA"/>
</dbReference>
<dbReference type="AlphaFoldDB" id="A0A1H5ZV09"/>
<evidence type="ECO:0000313" key="2">
    <source>
        <dbReference type="EMBL" id="QCC47920.1"/>
    </source>
</evidence>
<dbReference type="EMBL" id="CP031311">
    <property type="protein sequence ID" value="QCC47920.1"/>
    <property type="molecule type" value="Genomic_DNA"/>
</dbReference>
<evidence type="ECO:0000256" key="1">
    <source>
        <dbReference type="SAM" id="Coils"/>
    </source>
</evidence>
<organism evidence="3 4">
    <name type="scientific">Halobellus limi</name>
    <dbReference type="NCBI Taxonomy" id="699433"/>
    <lineage>
        <taxon>Archaea</taxon>
        <taxon>Methanobacteriati</taxon>
        <taxon>Methanobacteriota</taxon>
        <taxon>Stenosarchaea group</taxon>
        <taxon>Halobacteria</taxon>
        <taxon>Halobacteriales</taxon>
        <taxon>Haloferacaceae</taxon>
        <taxon>Halobellus</taxon>
    </lineage>
</organism>
<dbReference type="GeneID" id="39858376"/>
<evidence type="ECO:0000313" key="4">
    <source>
        <dbReference type="Proteomes" id="UP000236740"/>
    </source>
</evidence>
<dbReference type="OrthoDB" id="269946at2157"/>
<dbReference type="KEGG" id="hlm:DV707_09755"/>